<feature type="domain" description="O-antigen ligase-related" evidence="6">
    <location>
        <begin position="200"/>
        <end position="353"/>
    </location>
</feature>
<evidence type="ECO:0000256" key="5">
    <source>
        <dbReference type="SAM" id="Phobius"/>
    </source>
</evidence>
<evidence type="ECO:0000256" key="4">
    <source>
        <dbReference type="ARBA" id="ARBA00023136"/>
    </source>
</evidence>
<feature type="transmembrane region" description="Helical" evidence="5">
    <location>
        <begin position="113"/>
        <end position="139"/>
    </location>
</feature>
<dbReference type="EMBL" id="QKZK01000005">
    <property type="protein sequence ID" value="PZX19162.1"/>
    <property type="molecule type" value="Genomic_DNA"/>
</dbReference>
<evidence type="ECO:0000256" key="3">
    <source>
        <dbReference type="ARBA" id="ARBA00022989"/>
    </source>
</evidence>
<protein>
    <submittedName>
        <fullName evidence="7">O-antigen ligase-like membrane protein</fullName>
    </submittedName>
</protein>
<feature type="transmembrane region" description="Helical" evidence="5">
    <location>
        <begin position="201"/>
        <end position="223"/>
    </location>
</feature>
<proteinExistence type="predicted"/>
<reference evidence="7 8" key="1">
    <citation type="submission" date="2018-06" db="EMBL/GenBank/DDBJ databases">
        <title>Genomic Encyclopedia of Archaeal and Bacterial Type Strains, Phase II (KMG-II): from individual species to whole genera.</title>
        <authorList>
            <person name="Goeker M."/>
        </authorList>
    </citation>
    <scope>NUCLEOTIDE SEQUENCE [LARGE SCALE GENOMIC DNA]</scope>
    <source>
        <strain evidence="7 8">DSM 6779</strain>
    </source>
</reference>
<dbReference type="Proteomes" id="UP000249239">
    <property type="component" value="Unassembled WGS sequence"/>
</dbReference>
<evidence type="ECO:0000259" key="6">
    <source>
        <dbReference type="Pfam" id="PF04932"/>
    </source>
</evidence>
<feature type="transmembrane region" description="Helical" evidence="5">
    <location>
        <begin position="235"/>
        <end position="253"/>
    </location>
</feature>
<keyword evidence="3 5" id="KW-1133">Transmembrane helix</keyword>
<feature type="transmembrane region" description="Helical" evidence="5">
    <location>
        <begin position="52"/>
        <end position="74"/>
    </location>
</feature>
<comment type="subcellular location">
    <subcellularLocation>
        <location evidence="1">Membrane</location>
        <topology evidence="1">Multi-pass membrane protein</topology>
    </subcellularLocation>
</comment>
<dbReference type="Pfam" id="PF04932">
    <property type="entry name" value="Wzy_C"/>
    <property type="match status" value="1"/>
</dbReference>
<evidence type="ECO:0000313" key="8">
    <source>
        <dbReference type="Proteomes" id="UP000249239"/>
    </source>
</evidence>
<feature type="transmembrane region" description="Helical" evidence="5">
    <location>
        <begin position="30"/>
        <end position="46"/>
    </location>
</feature>
<keyword evidence="7" id="KW-0436">Ligase</keyword>
<keyword evidence="4 5" id="KW-0472">Membrane</keyword>
<dbReference type="InterPro" id="IPR007016">
    <property type="entry name" value="O-antigen_ligase-rel_domated"/>
</dbReference>
<evidence type="ECO:0000256" key="1">
    <source>
        <dbReference type="ARBA" id="ARBA00004141"/>
    </source>
</evidence>
<name>A0A2W7P6Z7_9BACT</name>
<comment type="caution">
    <text evidence="7">The sequence shown here is derived from an EMBL/GenBank/DDBJ whole genome shotgun (WGS) entry which is preliminary data.</text>
</comment>
<feature type="transmembrane region" description="Helical" evidence="5">
    <location>
        <begin position="167"/>
        <end position="186"/>
    </location>
</feature>
<dbReference type="RefSeq" id="WP_146260636.1">
    <property type="nucleotide sequence ID" value="NZ_QKZK01000005.1"/>
</dbReference>
<keyword evidence="2 5" id="KW-0812">Transmembrane</keyword>
<feature type="transmembrane region" description="Helical" evidence="5">
    <location>
        <begin position="6"/>
        <end position="23"/>
    </location>
</feature>
<gene>
    <name evidence="7" type="ORF">LX69_00829</name>
</gene>
<dbReference type="GO" id="GO:0016020">
    <property type="term" value="C:membrane"/>
    <property type="evidence" value="ECO:0007669"/>
    <property type="project" value="UniProtKB-SubCell"/>
</dbReference>
<sequence>MKLQSFLAYSLVSTLYMYSIALYRGAFDFYLVYLGLLFLIPFSFSVKPNLHITVRAFGIITAILFIQFLITSYVGSEFSLVFKQVILITFTLLVLYLSFQALDFDLLSIFRAYYNLIFIVSLLILIQQIAHIIGIAFVYDLSWILNAYRVEPTEFGMLRTGGLSQEPAHFVYVSFPAIYFAISRILGDNKNEINYSLTKAIIMLCGFICTFSSIGIIGIFLYFIIKVARKSLPKLVIGLVAISILAMIAYSQLPFFQMRINDTFEYSGKIDNIENTDNWSTYALLSNAYVTMQSMEDHPLIGAGLGNHVYNHEKYLSNIVSKTGDQYSLNKEDANSLMLRLLSETGLIGFGLIIYLLFRFKIKKRTFNNEVVEIFFLINEGVFLLIILKLIRDGNYAVNGFLFFLLLYYFSYKQIKLSNTTCK</sequence>
<organism evidence="7 8">
    <name type="scientific">Breznakibacter xylanolyticus</name>
    <dbReference type="NCBI Taxonomy" id="990"/>
    <lineage>
        <taxon>Bacteria</taxon>
        <taxon>Pseudomonadati</taxon>
        <taxon>Bacteroidota</taxon>
        <taxon>Bacteroidia</taxon>
        <taxon>Marinilabiliales</taxon>
        <taxon>Marinilabiliaceae</taxon>
        <taxon>Breznakibacter</taxon>
    </lineage>
</organism>
<dbReference type="AlphaFoldDB" id="A0A2W7P6Z7"/>
<evidence type="ECO:0000256" key="2">
    <source>
        <dbReference type="ARBA" id="ARBA00022692"/>
    </source>
</evidence>
<dbReference type="GO" id="GO:0016874">
    <property type="term" value="F:ligase activity"/>
    <property type="evidence" value="ECO:0007669"/>
    <property type="project" value="UniProtKB-KW"/>
</dbReference>
<evidence type="ECO:0000313" key="7">
    <source>
        <dbReference type="EMBL" id="PZX19162.1"/>
    </source>
</evidence>
<dbReference type="OrthoDB" id="1376791at2"/>
<accession>A0A2W7P6Z7</accession>
<feature type="transmembrane region" description="Helical" evidence="5">
    <location>
        <begin position="337"/>
        <end position="358"/>
    </location>
</feature>
<feature type="transmembrane region" description="Helical" evidence="5">
    <location>
        <begin position="394"/>
        <end position="410"/>
    </location>
</feature>
<keyword evidence="8" id="KW-1185">Reference proteome</keyword>
<feature type="transmembrane region" description="Helical" evidence="5">
    <location>
        <begin position="81"/>
        <end position="101"/>
    </location>
</feature>
<feature type="transmembrane region" description="Helical" evidence="5">
    <location>
        <begin position="370"/>
        <end position="388"/>
    </location>
</feature>